<comment type="caution">
    <text evidence="2">The sequence shown here is derived from an EMBL/GenBank/DDBJ whole genome shotgun (WGS) entry which is preliminary data.</text>
</comment>
<proteinExistence type="predicted"/>
<dbReference type="PANTHER" id="PTHR45982">
    <property type="entry name" value="REGULATOR OF CHROMOSOME CONDENSATION"/>
    <property type="match status" value="1"/>
</dbReference>
<dbReference type="SUPFAM" id="SSF50985">
    <property type="entry name" value="RCC1/BLIP-II"/>
    <property type="match status" value="1"/>
</dbReference>
<evidence type="ECO:0000256" key="1">
    <source>
        <dbReference type="SAM" id="SignalP"/>
    </source>
</evidence>
<dbReference type="Pfam" id="PF13540">
    <property type="entry name" value="RCC1_2"/>
    <property type="match status" value="1"/>
</dbReference>
<reference evidence="2 3" key="1">
    <citation type="submission" date="2019-01" db="EMBL/GenBank/DDBJ databases">
        <authorList>
            <person name="B I."/>
            <person name="Ch S."/>
            <person name="Ch V.R."/>
        </authorList>
    </citation>
    <scope>NUCLEOTIDE SEQUENCE [LARGE SCALE GENOMIC DNA]</scope>
    <source>
        <strain evidence="2 3">JC507</strain>
    </source>
</reference>
<gene>
    <name evidence="2" type="ORF">EK417_07150</name>
</gene>
<name>A0ABY2R988_9FLAO</name>
<feature type="chain" id="PRO_5047075274" evidence="1">
    <location>
        <begin position="19"/>
        <end position="502"/>
    </location>
</feature>
<dbReference type="RefSeq" id="WP_136521736.1">
    <property type="nucleotide sequence ID" value="NZ_SDLV01000012.1"/>
</dbReference>
<sequence>MKKNVFLFMFLLSCIYNAQVGIYTHDPQGVMDIKNQTGKKNGLVLPIVDDANNTLTPSGNTAVEGTLVYDQGSQCIRVKTGTGWSNCLIDQSSVSITALGSVYWVANSFSNLTEPLMQKKFSVNMYTAVFGNAADNGYITGSGYATNGLGLPTTATSVSPAKRLYKGNVLTVSGSQSSHVMINTDGKIFVTGSNTSGKLGTGNTSNINTSWKEVTLTGAATDEKAIQVQTSPNATIILTNKGYVYSAGSNTNGQTGLGITTGNTPTFTKIPTLSNVKSIWGGEDLSGSSMFTAITNDHKIYAWGYYLGAGMSSSLGNNGNKPTPIDITASFASATASSGVIKKVMIGHNGTLAMFSNGSIWASQSVNAPKSNIGLGTGTASTSELQDITSYITMDAGEKIVDFDLSDNGGVIITNHNVWIFGTDLSNRFSQIGGTSNIWIKVQSQLYDGVLQLTSVDLGYNAMLVGTDLENSNRIIVSGSNSYRQLSPSGNTNISTPTYGLY</sequence>
<feature type="signal peptide" evidence="1">
    <location>
        <begin position="1"/>
        <end position="18"/>
    </location>
</feature>
<dbReference type="PANTHER" id="PTHR45982:SF1">
    <property type="entry name" value="REGULATOR OF CHROMOSOME CONDENSATION"/>
    <property type="match status" value="1"/>
</dbReference>
<evidence type="ECO:0000313" key="3">
    <source>
        <dbReference type="Proteomes" id="UP000306038"/>
    </source>
</evidence>
<protein>
    <submittedName>
        <fullName evidence="2">Uncharacterized protein</fullName>
    </submittedName>
</protein>
<keyword evidence="3" id="KW-1185">Reference proteome</keyword>
<dbReference type="EMBL" id="SDLV01000012">
    <property type="protein sequence ID" value="THV62177.1"/>
    <property type="molecule type" value="Genomic_DNA"/>
</dbReference>
<dbReference type="Proteomes" id="UP000306038">
    <property type="component" value="Unassembled WGS sequence"/>
</dbReference>
<dbReference type="Gene3D" id="2.130.10.30">
    <property type="entry name" value="Regulator of chromosome condensation 1/beta-lactamase-inhibitor protein II"/>
    <property type="match status" value="2"/>
</dbReference>
<evidence type="ECO:0000313" key="2">
    <source>
        <dbReference type="EMBL" id="THV62177.1"/>
    </source>
</evidence>
<accession>A0ABY2R988</accession>
<keyword evidence="1" id="KW-0732">Signal</keyword>
<dbReference type="InterPro" id="IPR009091">
    <property type="entry name" value="RCC1/BLIP-II"/>
</dbReference>
<organism evidence="2 3">
    <name type="scientific">Chryseobacterium candidae</name>
    <dbReference type="NCBI Taxonomy" id="1978493"/>
    <lineage>
        <taxon>Bacteria</taxon>
        <taxon>Pseudomonadati</taxon>
        <taxon>Bacteroidota</taxon>
        <taxon>Flavobacteriia</taxon>
        <taxon>Flavobacteriales</taxon>
        <taxon>Weeksellaceae</taxon>
        <taxon>Chryseobacterium group</taxon>
        <taxon>Chryseobacterium</taxon>
    </lineage>
</organism>
<dbReference type="InterPro" id="IPR051553">
    <property type="entry name" value="Ran_GTPase-activating"/>
</dbReference>